<evidence type="ECO:0000256" key="1">
    <source>
        <dbReference type="SAM" id="MobiDB-lite"/>
    </source>
</evidence>
<evidence type="ECO:0000313" key="3">
    <source>
        <dbReference type="Proteomes" id="UP000460715"/>
    </source>
</evidence>
<reference evidence="2 3" key="1">
    <citation type="submission" date="2019-03" db="EMBL/GenBank/DDBJ databases">
        <title>Roseomonas sp. a novel Roseomonas species isolated from Sea whip Gorgonian.</title>
        <authorList>
            <person name="Li F."/>
            <person name="Pan X."/>
            <person name="Huang S."/>
            <person name="Li Z."/>
            <person name="Meng B."/>
        </authorList>
    </citation>
    <scope>NUCLEOTIDE SEQUENCE [LARGE SCALE GENOMIC DNA]</scope>
    <source>
        <strain evidence="2 3">M0104</strain>
    </source>
</reference>
<sequence length="84" mass="9056">MSRLLVVSFQPYRTYQLELRDAGGAQCAVIIHPPAGRGEAQAVPQDPEGVTLTELIGRAKGMIDGILGPRPPPRAFGPRHPRVC</sequence>
<organism evidence="2 3">
    <name type="scientific">Teichococcus coralli</name>
    <dbReference type="NCBI Taxonomy" id="2545983"/>
    <lineage>
        <taxon>Bacteria</taxon>
        <taxon>Pseudomonadati</taxon>
        <taxon>Pseudomonadota</taxon>
        <taxon>Alphaproteobacteria</taxon>
        <taxon>Acetobacterales</taxon>
        <taxon>Roseomonadaceae</taxon>
        <taxon>Roseomonas</taxon>
    </lineage>
</organism>
<keyword evidence="3" id="KW-1185">Reference proteome</keyword>
<dbReference type="Proteomes" id="UP000460715">
    <property type="component" value="Unassembled WGS sequence"/>
</dbReference>
<name>A0A845BGR4_9PROT</name>
<proteinExistence type="predicted"/>
<dbReference type="OrthoDB" id="7273537at2"/>
<comment type="caution">
    <text evidence="2">The sequence shown here is derived from an EMBL/GenBank/DDBJ whole genome shotgun (WGS) entry which is preliminary data.</text>
</comment>
<protein>
    <submittedName>
        <fullName evidence="2">Uncharacterized protein</fullName>
    </submittedName>
</protein>
<dbReference type="AlphaFoldDB" id="A0A845BGR4"/>
<accession>A0A845BGR4</accession>
<evidence type="ECO:0000313" key="2">
    <source>
        <dbReference type="EMBL" id="MXP66088.1"/>
    </source>
</evidence>
<dbReference type="RefSeq" id="WP_160939497.1">
    <property type="nucleotide sequence ID" value="NZ_SNVJ01000042.1"/>
</dbReference>
<gene>
    <name evidence="2" type="ORF">E0493_22340</name>
</gene>
<dbReference type="EMBL" id="SNVJ01000042">
    <property type="protein sequence ID" value="MXP66088.1"/>
    <property type="molecule type" value="Genomic_DNA"/>
</dbReference>
<feature type="region of interest" description="Disordered" evidence="1">
    <location>
        <begin position="63"/>
        <end position="84"/>
    </location>
</feature>